<comment type="subcellular location">
    <subcellularLocation>
        <location evidence="1">Cytoplasm</location>
    </subcellularLocation>
</comment>
<evidence type="ECO:0000256" key="2">
    <source>
        <dbReference type="ARBA" id="ARBA00007871"/>
    </source>
</evidence>
<comment type="function">
    <text evidence="13">In the presence of manganese, represses expression of mntH and mntS. Up-regulates expression of mntP.</text>
</comment>
<feature type="domain" description="HTH dtxR-type" evidence="15">
    <location>
        <begin position="5"/>
        <end position="65"/>
    </location>
</feature>
<name>A0A1M6SGJ9_9BACT</name>
<gene>
    <name evidence="16" type="ORF">SAMN04488087_1087</name>
</gene>
<dbReference type="FunFam" id="1.10.60.10:FF:000004">
    <property type="entry name" value="DtxR family transcriptional regulator"/>
    <property type="match status" value="1"/>
</dbReference>
<protein>
    <recommendedName>
        <fullName evidence="4">Transcriptional regulator MntR</fullName>
    </recommendedName>
    <alternativeName>
        <fullName evidence="14">Manganese transport regulator</fullName>
    </alternativeName>
</protein>
<dbReference type="SUPFAM" id="SSF47979">
    <property type="entry name" value="Iron-dependent repressor protein, dimerization domain"/>
    <property type="match status" value="1"/>
</dbReference>
<comment type="subunit">
    <text evidence="3">Homodimer.</text>
</comment>
<keyword evidence="9" id="KW-0238">DNA-binding</keyword>
<keyword evidence="11" id="KW-0804">Transcription</keyword>
<evidence type="ECO:0000259" key="15">
    <source>
        <dbReference type="PROSITE" id="PS50944"/>
    </source>
</evidence>
<evidence type="ECO:0000256" key="3">
    <source>
        <dbReference type="ARBA" id="ARBA00011738"/>
    </source>
</evidence>
<dbReference type="PANTHER" id="PTHR33238:SF11">
    <property type="entry name" value="TRANSCRIPTIONAL REGULATOR MNTR"/>
    <property type="match status" value="1"/>
</dbReference>
<evidence type="ECO:0000256" key="1">
    <source>
        <dbReference type="ARBA" id="ARBA00004496"/>
    </source>
</evidence>
<comment type="similarity">
    <text evidence="2">Belongs to the DtxR/MntR family.</text>
</comment>
<dbReference type="InterPro" id="IPR036421">
    <property type="entry name" value="Fe_dep_repressor_sf"/>
</dbReference>
<proteinExistence type="inferred from homology"/>
<keyword evidence="10" id="KW-0010">Activator</keyword>
<evidence type="ECO:0000256" key="10">
    <source>
        <dbReference type="ARBA" id="ARBA00023159"/>
    </source>
</evidence>
<dbReference type="SMART" id="SM00529">
    <property type="entry name" value="HTH_DTXR"/>
    <property type="match status" value="1"/>
</dbReference>
<evidence type="ECO:0000256" key="7">
    <source>
        <dbReference type="ARBA" id="ARBA00023004"/>
    </source>
</evidence>
<evidence type="ECO:0000256" key="6">
    <source>
        <dbReference type="ARBA" id="ARBA00022491"/>
    </source>
</evidence>
<dbReference type="AlphaFoldDB" id="A0A1M6SGJ9"/>
<dbReference type="InterPro" id="IPR038157">
    <property type="entry name" value="FeoA_core_dom"/>
</dbReference>
<dbReference type="InterPro" id="IPR050536">
    <property type="entry name" value="DtxR_MntR_Metal-Reg"/>
</dbReference>
<dbReference type="EMBL" id="FRAU01000003">
    <property type="protein sequence ID" value="SHK43863.1"/>
    <property type="molecule type" value="Genomic_DNA"/>
</dbReference>
<reference evidence="17" key="1">
    <citation type="submission" date="2016-11" db="EMBL/GenBank/DDBJ databases">
        <authorList>
            <person name="Varghese N."/>
            <person name="Submissions S."/>
        </authorList>
    </citation>
    <scope>NUCLEOTIDE SEQUENCE [LARGE SCALE GENOMIC DNA]</scope>
    <source>
        <strain evidence="17">DSM 22212</strain>
    </source>
</reference>
<dbReference type="Pfam" id="PF01325">
    <property type="entry name" value="Fe_dep_repress"/>
    <property type="match status" value="1"/>
</dbReference>
<dbReference type="GO" id="GO:0003700">
    <property type="term" value="F:DNA-binding transcription factor activity"/>
    <property type="evidence" value="ECO:0007669"/>
    <property type="project" value="InterPro"/>
</dbReference>
<accession>A0A1M6SGJ9</accession>
<dbReference type="InterPro" id="IPR022687">
    <property type="entry name" value="HTH_DTXR"/>
</dbReference>
<evidence type="ECO:0000256" key="8">
    <source>
        <dbReference type="ARBA" id="ARBA00023015"/>
    </source>
</evidence>
<keyword evidence="7" id="KW-0408">Iron</keyword>
<dbReference type="GO" id="GO:0003677">
    <property type="term" value="F:DNA binding"/>
    <property type="evidence" value="ECO:0007669"/>
    <property type="project" value="UniProtKB-KW"/>
</dbReference>
<dbReference type="InterPro" id="IPR001367">
    <property type="entry name" value="Fe_dep_repressor"/>
</dbReference>
<evidence type="ECO:0000256" key="9">
    <source>
        <dbReference type="ARBA" id="ARBA00023125"/>
    </source>
</evidence>
<keyword evidence="6" id="KW-0678">Repressor</keyword>
<dbReference type="Pfam" id="PF04023">
    <property type="entry name" value="FeoA"/>
    <property type="match status" value="1"/>
</dbReference>
<dbReference type="InterPro" id="IPR036388">
    <property type="entry name" value="WH-like_DNA-bd_sf"/>
</dbReference>
<dbReference type="InterPro" id="IPR022689">
    <property type="entry name" value="Iron_dep_repressor"/>
</dbReference>
<dbReference type="Gene3D" id="1.10.10.10">
    <property type="entry name" value="Winged helix-like DNA-binding domain superfamily/Winged helix DNA-binding domain"/>
    <property type="match status" value="1"/>
</dbReference>
<dbReference type="GO" id="GO:0005737">
    <property type="term" value="C:cytoplasm"/>
    <property type="evidence" value="ECO:0007669"/>
    <property type="project" value="UniProtKB-SubCell"/>
</dbReference>
<evidence type="ECO:0000256" key="5">
    <source>
        <dbReference type="ARBA" id="ARBA00022490"/>
    </source>
</evidence>
<dbReference type="SUPFAM" id="SSF46785">
    <property type="entry name" value="Winged helix' DNA-binding domain"/>
    <property type="match status" value="1"/>
</dbReference>
<sequence length="221" mass="24677">MPKMLSEAQEDYLKQIFLLGEGAPVSTTALAERLGVRPASVTGMLQKLAALGLVDYRPYQGARLTEAGRKIAIELLRHHRLIETFLAEALGYDWHEVHEEAERLEHVISERLEARMAEWLGHPERDPHGDPIPTPELTFPAVEPGCPLPLLPVGTVAQIVRVRVQDPDTLNLLARLSLRPGRRVHVLEHTEAGVRLAVDTDRFLLPQELAEAIWAVEEVVS</sequence>
<dbReference type="InterPro" id="IPR036390">
    <property type="entry name" value="WH_DNA-bd_sf"/>
</dbReference>
<evidence type="ECO:0000313" key="17">
    <source>
        <dbReference type="Proteomes" id="UP000185812"/>
    </source>
</evidence>
<evidence type="ECO:0000256" key="4">
    <source>
        <dbReference type="ARBA" id="ARBA00022386"/>
    </source>
</evidence>
<organism evidence="16 17">
    <name type="scientific">Rhodothermus profundi</name>
    <dbReference type="NCBI Taxonomy" id="633813"/>
    <lineage>
        <taxon>Bacteria</taxon>
        <taxon>Pseudomonadati</taxon>
        <taxon>Rhodothermota</taxon>
        <taxon>Rhodothermia</taxon>
        <taxon>Rhodothermales</taxon>
        <taxon>Rhodothermaceae</taxon>
        <taxon>Rhodothermus</taxon>
    </lineage>
</organism>
<dbReference type="GO" id="GO:0046914">
    <property type="term" value="F:transition metal ion binding"/>
    <property type="evidence" value="ECO:0007669"/>
    <property type="project" value="InterPro"/>
</dbReference>
<evidence type="ECO:0000256" key="12">
    <source>
        <dbReference type="ARBA" id="ARBA00023211"/>
    </source>
</evidence>
<dbReference type="STRING" id="633813.SAMN04488087_1087"/>
<keyword evidence="17" id="KW-1185">Reference proteome</keyword>
<dbReference type="Pfam" id="PF02742">
    <property type="entry name" value="Fe_dep_repr_C"/>
    <property type="match status" value="1"/>
</dbReference>
<dbReference type="GO" id="GO:0046983">
    <property type="term" value="F:protein dimerization activity"/>
    <property type="evidence" value="ECO:0007669"/>
    <property type="project" value="InterPro"/>
</dbReference>
<dbReference type="Gene3D" id="2.30.30.90">
    <property type="match status" value="1"/>
</dbReference>
<dbReference type="InterPro" id="IPR007167">
    <property type="entry name" value="Fe-transptr_FeoA-like"/>
</dbReference>
<dbReference type="Proteomes" id="UP000185812">
    <property type="component" value="Unassembled WGS sequence"/>
</dbReference>
<keyword evidence="8" id="KW-0805">Transcription regulation</keyword>
<dbReference type="PROSITE" id="PS50944">
    <property type="entry name" value="HTH_DTXR"/>
    <property type="match status" value="1"/>
</dbReference>
<evidence type="ECO:0000313" key="16">
    <source>
        <dbReference type="EMBL" id="SHK43863.1"/>
    </source>
</evidence>
<dbReference type="SMART" id="SM00899">
    <property type="entry name" value="FeoA"/>
    <property type="match status" value="1"/>
</dbReference>
<evidence type="ECO:0000256" key="11">
    <source>
        <dbReference type="ARBA" id="ARBA00023163"/>
    </source>
</evidence>
<evidence type="ECO:0000256" key="14">
    <source>
        <dbReference type="ARBA" id="ARBA00032593"/>
    </source>
</evidence>
<keyword evidence="12" id="KW-0464">Manganese</keyword>
<dbReference type="SUPFAM" id="SSF50037">
    <property type="entry name" value="C-terminal domain of transcriptional repressors"/>
    <property type="match status" value="1"/>
</dbReference>
<evidence type="ECO:0000256" key="13">
    <source>
        <dbReference type="ARBA" id="ARBA00025185"/>
    </source>
</evidence>
<dbReference type="InterPro" id="IPR008988">
    <property type="entry name" value="Transcriptional_repressor_C"/>
</dbReference>
<keyword evidence="5" id="KW-0963">Cytoplasm</keyword>
<dbReference type="PANTHER" id="PTHR33238">
    <property type="entry name" value="IRON (METAL) DEPENDENT REPRESSOR, DTXR FAMILY"/>
    <property type="match status" value="1"/>
</dbReference>
<dbReference type="Gene3D" id="1.10.60.10">
    <property type="entry name" value="Iron dependent repressor, metal binding and dimerisation domain"/>
    <property type="match status" value="1"/>
</dbReference>